<reference evidence="10" key="1">
    <citation type="submission" date="2024-05" db="EMBL/GenBank/DDBJ databases">
        <title>WGS of Aeromonas isolates.</title>
        <authorList>
            <person name="Lee H."/>
        </authorList>
    </citation>
    <scope>NUCLEOTIDE SEQUENCE</scope>
    <source>
        <strain evidence="10">SU58-3</strain>
    </source>
</reference>
<feature type="transmembrane region" description="Helical" evidence="8">
    <location>
        <begin position="12"/>
        <end position="36"/>
    </location>
</feature>
<feature type="domain" description="MotA/TolQ/ExbB proton channel" evidence="9">
    <location>
        <begin position="36"/>
        <end position="120"/>
    </location>
</feature>
<feature type="coiled-coil region" evidence="7">
    <location>
        <begin position="306"/>
        <end position="340"/>
    </location>
</feature>
<keyword evidence="4 8" id="KW-1133">Transmembrane helix</keyword>
<protein>
    <submittedName>
        <fullName evidence="10">MotA/TolQ/ExbB proton channel family protein</fullName>
    </submittedName>
</protein>
<keyword evidence="6" id="KW-0813">Transport</keyword>
<evidence type="ECO:0000256" key="3">
    <source>
        <dbReference type="ARBA" id="ARBA00022692"/>
    </source>
</evidence>
<feature type="transmembrane region" description="Helical" evidence="8">
    <location>
        <begin position="90"/>
        <end position="109"/>
    </location>
</feature>
<organism evidence="10 11">
    <name type="scientific">Aeromonas bestiarum</name>
    <dbReference type="NCBI Taxonomy" id="105751"/>
    <lineage>
        <taxon>Bacteria</taxon>
        <taxon>Pseudomonadati</taxon>
        <taxon>Pseudomonadota</taxon>
        <taxon>Gammaproteobacteria</taxon>
        <taxon>Aeromonadales</taxon>
        <taxon>Aeromonadaceae</taxon>
        <taxon>Aeromonas</taxon>
    </lineage>
</organism>
<dbReference type="Gene3D" id="1.20.120.20">
    <property type="entry name" value="Apolipoprotein"/>
    <property type="match status" value="1"/>
</dbReference>
<evidence type="ECO:0000256" key="6">
    <source>
        <dbReference type="RuleBase" id="RU004057"/>
    </source>
</evidence>
<dbReference type="EMBL" id="JAOPLL010000022">
    <property type="protein sequence ID" value="MDM5074401.1"/>
    <property type="molecule type" value="Genomic_DNA"/>
</dbReference>
<keyword evidence="2" id="KW-1003">Cell membrane</keyword>
<sequence>MLSSFIENALLYLGSQALTDIFLVVMFIVLILSLRLKKTNRGHQFTQYTPTLLTTLGILGTFAGIVSGLLGFDVSNIDGSIGNLLSGLKTAFITSLVGMFLSIFYKLLLASGRFTSQHNGEIDEDEIGIAELYGVMNNQAEGIQKLQLAIGGDGDSSLVSQLKLIRSDIGDHHKATFNILESTVNGLTQLKELAQLQKDAFSQFQDRLWHNLQDFADMLSKSATEQVINALKEVISDFNDNLLEQFGDNFKQLNVAVLELVKWQENYRQQLEQMMVQYQLGVQAITQTEMAVSHISEESRVIPASMQELKVVMEVSQHQLQELQRHLEAFKDIRDRAVDAVPEIRMQIDETVNGMKAAAQTMNEGLKQATDTVTVGIQESASSLQKSIVHSGEELVANSERVNASLQGSSDVIAKNSEETRQMFEDGLRETNAILRVLVADLQEDSSKLTQSYKTASQSLVTETDAMRSRVEQGLDTMRKQFGEQLHQMVETQMQENARVLKGMSQHADRALQDTGEAVQKQVKMLDDALARELNQVLSELGRALATISGKFTTDYQQLVNEMNQVVQFRGRA</sequence>
<keyword evidence="5 8" id="KW-0472">Membrane</keyword>
<keyword evidence="3 8" id="KW-0812">Transmembrane</keyword>
<evidence type="ECO:0000256" key="8">
    <source>
        <dbReference type="SAM" id="Phobius"/>
    </source>
</evidence>
<dbReference type="RefSeq" id="WP_099994247.1">
    <property type="nucleotide sequence ID" value="NZ_JAOPLL010000022.1"/>
</dbReference>
<keyword evidence="6" id="KW-0653">Protein transport</keyword>
<feature type="transmembrane region" description="Helical" evidence="8">
    <location>
        <begin position="48"/>
        <end position="70"/>
    </location>
</feature>
<comment type="caution">
    <text evidence="10">The sequence shown here is derived from an EMBL/GenBank/DDBJ whole genome shotgun (WGS) entry which is preliminary data.</text>
</comment>
<dbReference type="InterPro" id="IPR002898">
    <property type="entry name" value="MotA_ExbB_proton_chnl"/>
</dbReference>
<evidence type="ECO:0000256" key="5">
    <source>
        <dbReference type="ARBA" id="ARBA00023136"/>
    </source>
</evidence>
<gene>
    <name evidence="10" type="ORF">OB935_21600</name>
</gene>
<evidence type="ECO:0000256" key="7">
    <source>
        <dbReference type="SAM" id="Coils"/>
    </source>
</evidence>
<evidence type="ECO:0000313" key="10">
    <source>
        <dbReference type="EMBL" id="MDM5074401.1"/>
    </source>
</evidence>
<accession>A0ABT7Q510</accession>
<dbReference type="Pfam" id="PF01618">
    <property type="entry name" value="MotA_ExbB"/>
    <property type="match status" value="1"/>
</dbReference>
<name>A0ABT7Q510_9GAMM</name>
<evidence type="ECO:0000256" key="2">
    <source>
        <dbReference type="ARBA" id="ARBA00022475"/>
    </source>
</evidence>
<proteinExistence type="inferred from homology"/>
<keyword evidence="7" id="KW-0175">Coiled coil</keyword>
<evidence type="ECO:0000256" key="1">
    <source>
        <dbReference type="ARBA" id="ARBA00004651"/>
    </source>
</evidence>
<dbReference type="SUPFAM" id="SSF58113">
    <property type="entry name" value="Apolipoprotein A-I"/>
    <property type="match status" value="2"/>
</dbReference>
<evidence type="ECO:0000259" key="9">
    <source>
        <dbReference type="Pfam" id="PF01618"/>
    </source>
</evidence>
<evidence type="ECO:0000313" key="11">
    <source>
        <dbReference type="Proteomes" id="UP001168107"/>
    </source>
</evidence>
<dbReference type="Proteomes" id="UP001168107">
    <property type="component" value="Unassembled WGS sequence"/>
</dbReference>
<comment type="similarity">
    <text evidence="6">Belongs to the exbB/tolQ family.</text>
</comment>
<evidence type="ECO:0000256" key="4">
    <source>
        <dbReference type="ARBA" id="ARBA00022989"/>
    </source>
</evidence>
<comment type="subcellular location">
    <subcellularLocation>
        <location evidence="1">Cell membrane</location>
        <topology evidence="1">Multi-pass membrane protein</topology>
    </subcellularLocation>
    <subcellularLocation>
        <location evidence="6">Membrane</location>
        <topology evidence="6">Multi-pass membrane protein</topology>
    </subcellularLocation>
</comment>
<keyword evidence="11" id="KW-1185">Reference proteome</keyword>